<evidence type="ECO:0000313" key="20">
    <source>
        <dbReference type="EMBL" id="AJG44386.1"/>
    </source>
</evidence>
<dbReference type="Proteomes" id="UP000148031">
    <property type="component" value="Genome"/>
</dbReference>
<dbReference type="GO" id="GO:0044167">
    <property type="term" value="C:host cell endoplasmic reticulum membrane"/>
    <property type="evidence" value="ECO:0007669"/>
    <property type="project" value="UniProtKB-SubCell"/>
</dbReference>
<sequence length="349" mass="38713">MGALITIIADLFELAAATGFTTEAILSGEAAAAVEGLLDEIAYVSLVDGVTDLQALESFGISQDLFNLYLDIPRGLSEVLASLGEGLKGSLGEITTAALSIAGASLSALNYTHSVPSMALQVWMPQIDYLFPGFSTFARYAQYLDPFVWGPDLINHVSRLFWQALLSEGRRQIGYAARDLQAASRELATRTATEVAGTVQDAVARFFENTRWAVSHVTTPYGALQNYYRQLSPVNPPQLRQLERRLTDRGVDIRQDEEKHYPSAEYIEKYGAPGGAGQRHAPDWLLPLLLGLYGDLTPTWRKEIEEQIESEDEEDTPQKKRVKRSRPSPGAKATDKRRHRSTRNKNRSR</sequence>
<evidence type="ECO:0000256" key="4">
    <source>
        <dbReference type="ARBA" id="ARBA00006444"/>
    </source>
</evidence>
<keyword evidence="10" id="KW-1043">Host membrane</keyword>
<dbReference type="GO" id="GO:0075732">
    <property type="term" value="P:viral penetration into host nucleus"/>
    <property type="evidence" value="ECO:0007669"/>
    <property type="project" value="UniProtKB-KW"/>
</dbReference>
<keyword evidence="14" id="KW-1038">Host endoplasmic reticulum</keyword>
<keyword evidence="16" id="KW-1160">Virus entry into host cell</keyword>
<dbReference type="GO" id="GO:0003677">
    <property type="term" value="F:DNA binding"/>
    <property type="evidence" value="ECO:0007669"/>
    <property type="project" value="UniProtKB-KW"/>
</dbReference>
<dbReference type="OrthoDB" id="6378at10239"/>
<protein>
    <recommendedName>
        <fullName evidence="18">Minor capsid protein</fullName>
    </recommendedName>
</protein>
<keyword evidence="9 18" id="KW-0946">Virion</keyword>
<accession>A0A0B5KU24</accession>
<comment type="similarity">
    <text evidence="4 18">Belongs to the polyomaviruses capsid protein VP2 family.</text>
</comment>
<evidence type="ECO:0000256" key="9">
    <source>
        <dbReference type="ARBA" id="ARBA00022844"/>
    </source>
</evidence>
<evidence type="ECO:0000256" key="13">
    <source>
        <dbReference type="ARBA" id="ARBA00023136"/>
    </source>
</evidence>
<feature type="compositionally biased region" description="Basic residues" evidence="19">
    <location>
        <begin position="335"/>
        <end position="349"/>
    </location>
</feature>
<evidence type="ECO:0000256" key="11">
    <source>
        <dbReference type="ARBA" id="ARBA00022921"/>
    </source>
</evidence>
<organism evidence="21 23">
    <name type="scientific">Meles meles polyomavirus 1</name>
    <dbReference type="NCBI Taxonomy" id="1608323"/>
    <lineage>
        <taxon>Viruses</taxon>
        <taxon>Monodnaviria</taxon>
        <taxon>Shotokuvirae</taxon>
        <taxon>Cossaviricota</taxon>
        <taxon>Papovaviricetes</taxon>
        <taxon>Sepolyvirales</taxon>
        <taxon>Polyomaviridae</taxon>
        <taxon>Betapolyomavirus</taxon>
        <taxon>Betapolyomavirus meletis</taxon>
    </lineage>
</organism>
<dbReference type="GO" id="GO:0046718">
    <property type="term" value="P:symbiont entry into host cell"/>
    <property type="evidence" value="ECO:0007669"/>
    <property type="project" value="UniProtKB-KW"/>
</dbReference>
<evidence type="ECO:0000256" key="19">
    <source>
        <dbReference type="SAM" id="MobiDB-lite"/>
    </source>
</evidence>
<reference evidence="22 23" key="1">
    <citation type="journal article" date="2015" name="J. Gen. Virol.">
        <title>Discovery of a polyomavirus in European badgers (Meles meles) and the evolution of host range in the family Polyomaviridae.</title>
        <authorList>
            <person name="Hill S.C."/>
            <person name="Murphy A.A."/>
            <person name="Cotten M."/>
            <person name="Palser A.L."/>
            <person name="Benson P."/>
            <person name="Lesellier S."/>
            <person name="Gormley E."/>
            <person name="Richomme C."/>
            <person name="Grierson S."/>
            <person name="Bhuachalla D.N."/>
            <person name="Chambers M."/>
            <person name="Kellam P."/>
            <person name="Boschiroli M.L."/>
            <person name="Ehlers B."/>
            <person name="Jarvis M.A."/>
            <person name="Pybus O.G."/>
        </authorList>
    </citation>
    <scope>NUCLEOTIDE SEQUENCE [LARGE SCALE GENOMIC DNA]</scope>
    <source>
        <strain evidence="20">French</strain>
        <strain evidence="21">UK</strain>
    </source>
</reference>
<comment type="subunit">
    <text evidence="17">Forms homooligomers, and heterooligomers with VP3 in the endoplasmic reticulum membrane. Interacts (via D1 domain) with VP1.</text>
</comment>
<evidence type="ECO:0000256" key="5">
    <source>
        <dbReference type="ARBA" id="ARBA00022524"/>
    </source>
</evidence>
<proteinExistence type="inferred from homology"/>
<dbReference type="KEGG" id="vg:23527942"/>
<dbReference type="Proteomes" id="UP000118164">
    <property type="component" value="Segment"/>
</dbReference>
<dbReference type="Pfam" id="PF00761">
    <property type="entry name" value="Polyoma_coat2"/>
    <property type="match status" value="1"/>
</dbReference>
<evidence type="ECO:0000256" key="3">
    <source>
        <dbReference type="ARBA" id="ARBA00004625"/>
    </source>
</evidence>
<evidence type="ECO:0000256" key="15">
    <source>
        <dbReference type="ARBA" id="ARBA00023288"/>
    </source>
</evidence>
<dbReference type="PIRSF" id="PIRSF003377">
    <property type="entry name" value="Polyoma_coat2"/>
    <property type="match status" value="1"/>
</dbReference>
<keyword evidence="13" id="KW-0472">Membrane</keyword>
<keyword evidence="11" id="KW-0426">Late protein</keyword>
<dbReference type="GeneID" id="23527942"/>
<evidence type="ECO:0000256" key="14">
    <source>
        <dbReference type="ARBA" id="ARBA00023184"/>
    </source>
</evidence>
<feature type="compositionally biased region" description="Acidic residues" evidence="19">
    <location>
        <begin position="306"/>
        <end position="315"/>
    </location>
</feature>
<feature type="region of interest" description="Disordered" evidence="19">
    <location>
        <begin position="304"/>
        <end position="349"/>
    </location>
</feature>
<evidence type="ECO:0000256" key="6">
    <source>
        <dbReference type="ARBA" id="ARBA00022561"/>
    </source>
</evidence>
<evidence type="ECO:0000256" key="17">
    <source>
        <dbReference type="ARBA" id="ARBA00034499"/>
    </source>
</evidence>
<dbReference type="GO" id="GO:0019028">
    <property type="term" value="C:viral capsid"/>
    <property type="evidence" value="ECO:0007669"/>
    <property type="project" value="UniProtKB-UniRule"/>
</dbReference>
<evidence type="ECO:0000256" key="16">
    <source>
        <dbReference type="ARBA" id="ARBA00023296"/>
    </source>
</evidence>
<evidence type="ECO:0000256" key="18">
    <source>
        <dbReference type="PIRNR" id="PIRNR003377"/>
    </source>
</evidence>
<dbReference type="RefSeq" id="YP_009121749.1">
    <property type="nucleotide sequence ID" value="NC_026473.1"/>
</dbReference>
<evidence type="ECO:0000256" key="1">
    <source>
        <dbReference type="ARBA" id="ARBA00004147"/>
    </source>
</evidence>
<evidence type="ECO:0000313" key="23">
    <source>
        <dbReference type="Proteomes" id="UP000148031"/>
    </source>
</evidence>
<keyword evidence="5" id="KW-1163">Viral penetration into host nucleus</keyword>
<keyword evidence="22" id="KW-1185">Reference proteome</keyword>
<keyword evidence="6 18" id="KW-0167">Capsid protein</keyword>
<dbReference type="EMBL" id="KP644238">
    <property type="protein sequence ID" value="AJG44386.1"/>
    <property type="molecule type" value="Genomic_DNA"/>
</dbReference>
<evidence type="ECO:0000256" key="10">
    <source>
        <dbReference type="ARBA" id="ARBA00022870"/>
    </source>
</evidence>
<evidence type="ECO:0000256" key="2">
    <source>
        <dbReference type="ARBA" id="ARBA00004328"/>
    </source>
</evidence>
<evidence type="ECO:0000313" key="21">
    <source>
        <dbReference type="EMBL" id="AJG44391.1"/>
    </source>
</evidence>
<comment type="subcellular location">
    <subcellularLocation>
        <location evidence="3">Host endoplasmic reticulum membrane</location>
    </subcellularLocation>
    <subcellularLocation>
        <location evidence="1">Host nucleus</location>
    </subcellularLocation>
    <subcellularLocation>
        <location evidence="2">Virion</location>
    </subcellularLocation>
</comment>
<evidence type="ECO:0000256" key="12">
    <source>
        <dbReference type="ARBA" id="ARBA00023125"/>
    </source>
</evidence>
<dbReference type="GO" id="GO:0005198">
    <property type="term" value="F:structural molecule activity"/>
    <property type="evidence" value="ECO:0007669"/>
    <property type="project" value="UniProtKB-UniRule"/>
</dbReference>
<dbReference type="GO" id="GO:0042025">
    <property type="term" value="C:host cell nucleus"/>
    <property type="evidence" value="ECO:0007669"/>
    <property type="project" value="UniProtKB-SubCell"/>
</dbReference>
<keyword evidence="15" id="KW-0449">Lipoprotein</keyword>
<keyword evidence="12" id="KW-0238">DNA-binding</keyword>
<dbReference type="InterPro" id="IPR001070">
    <property type="entry name" value="Polyoma_coat_VP2"/>
</dbReference>
<keyword evidence="8" id="KW-0519">Myristate</keyword>
<evidence type="ECO:0000313" key="22">
    <source>
        <dbReference type="Proteomes" id="UP000118164"/>
    </source>
</evidence>
<evidence type="ECO:0000256" key="7">
    <source>
        <dbReference type="ARBA" id="ARBA00022562"/>
    </source>
</evidence>
<evidence type="ECO:0000256" key="8">
    <source>
        <dbReference type="ARBA" id="ARBA00022707"/>
    </source>
</evidence>
<name>A0A0B5KU24_9POLY</name>
<keyword evidence="7" id="KW-1048">Host nucleus</keyword>
<dbReference type="EMBL" id="KP644239">
    <property type="protein sequence ID" value="AJG44391.1"/>
    <property type="molecule type" value="Genomic_DNA"/>
</dbReference>
<dbReference type="GO" id="GO:0043657">
    <property type="term" value="C:host cell"/>
    <property type="evidence" value="ECO:0007669"/>
    <property type="project" value="GOC"/>
</dbReference>